<dbReference type="Proteomes" id="UP001597510">
    <property type="component" value="Unassembled WGS sequence"/>
</dbReference>
<evidence type="ECO:0000256" key="2">
    <source>
        <dbReference type="ARBA" id="ARBA00022741"/>
    </source>
</evidence>
<dbReference type="RefSeq" id="WP_340236643.1">
    <property type="nucleotide sequence ID" value="NZ_JBBEWC010000006.1"/>
</dbReference>
<dbReference type="Pfam" id="PF00005">
    <property type="entry name" value="ABC_tran"/>
    <property type="match status" value="1"/>
</dbReference>
<keyword evidence="3 5" id="KW-0067">ATP-binding</keyword>
<evidence type="ECO:0000313" key="6">
    <source>
        <dbReference type="Proteomes" id="UP001597510"/>
    </source>
</evidence>
<keyword evidence="1" id="KW-0813">Transport</keyword>
<evidence type="ECO:0000313" key="5">
    <source>
        <dbReference type="EMBL" id="MFD2519577.1"/>
    </source>
</evidence>
<dbReference type="PANTHER" id="PTHR42939">
    <property type="entry name" value="ABC TRANSPORTER ATP-BINDING PROTEIN ALBC-RELATED"/>
    <property type="match status" value="1"/>
</dbReference>
<dbReference type="SUPFAM" id="SSF52540">
    <property type="entry name" value="P-loop containing nucleoside triphosphate hydrolases"/>
    <property type="match status" value="1"/>
</dbReference>
<sequence>MKIELADIGKKYRNEWIFRKTNLTFSAGESYTFVGPNGSGKSTLLQVIAGVLPQSEGKITYSSANKEISIDDIFKEITIAAPYLELVEEFTLLETVEFHQQFKPFKNQISPVQLLELIQLAQHKNKMVKNFSSGMKQRLKLGLAFYSDCPIIMLDEPTSNLDAQATAWYLSQVEQHTQDRLLIICSNQPHEYTFCKNIVDIRDFKLK</sequence>
<evidence type="ECO:0000256" key="3">
    <source>
        <dbReference type="ARBA" id="ARBA00022840"/>
    </source>
</evidence>
<dbReference type="Gene3D" id="3.40.50.300">
    <property type="entry name" value="P-loop containing nucleotide triphosphate hydrolases"/>
    <property type="match status" value="1"/>
</dbReference>
<proteinExistence type="predicted"/>
<dbReference type="PANTHER" id="PTHR42939:SF1">
    <property type="entry name" value="ABC TRANSPORTER ATP-BINDING PROTEIN ALBC-RELATED"/>
    <property type="match status" value="1"/>
</dbReference>
<dbReference type="InterPro" id="IPR027417">
    <property type="entry name" value="P-loop_NTPase"/>
</dbReference>
<evidence type="ECO:0000259" key="4">
    <source>
        <dbReference type="PROSITE" id="PS50893"/>
    </source>
</evidence>
<comment type="caution">
    <text evidence="5">The sequence shown here is derived from an EMBL/GenBank/DDBJ whole genome shotgun (WGS) entry which is preliminary data.</text>
</comment>
<dbReference type="InterPro" id="IPR003439">
    <property type="entry name" value="ABC_transporter-like_ATP-bd"/>
</dbReference>
<reference evidence="6" key="1">
    <citation type="journal article" date="2019" name="Int. J. Syst. Evol. Microbiol.">
        <title>The Global Catalogue of Microorganisms (GCM) 10K type strain sequencing project: providing services to taxonomists for standard genome sequencing and annotation.</title>
        <authorList>
            <consortium name="The Broad Institute Genomics Platform"/>
            <consortium name="The Broad Institute Genome Sequencing Center for Infectious Disease"/>
            <person name="Wu L."/>
            <person name="Ma J."/>
        </authorList>
    </citation>
    <scope>NUCLEOTIDE SEQUENCE [LARGE SCALE GENOMIC DNA]</scope>
    <source>
        <strain evidence="6">KCTC 52344</strain>
    </source>
</reference>
<evidence type="ECO:0000256" key="1">
    <source>
        <dbReference type="ARBA" id="ARBA00022448"/>
    </source>
</evidence>
<dbReference type="SMART" id="SM00382">
    <property type="entry name" value="AAA"/>
    <property type="match status" value="1"/>
</dbReference>
<feature type="domain" description="ABC transporter" evidence="4">
    <location>
        <begin position="3"/>
        <end position="207"/>
    </location>
</feature>
<keyword evidence="2" id="KW-0547">Nucleotide-binding</keyword>
<name>A0ABW5J0W0_9BACT</name>
<accession>A0ABW5J0W0</accession>
<dbReference type="PROSITE" id="PS50893">
    <property type="entry name" value="ABC_TRANSPORTER_2"/>
    <property type="match status" value="1"/>
</dbReference>
<dbReference type="GO" id="GO:0005524">
    <property type="term" value="F:ATP binding"/>
    <property type="evidence" value="ECO:0007669"/>
    <property type="project" value="UniProtKB-KW"/>
</dbReference>
<gene>
    <name evidence="5" type="ORF">ACFSR2_01695</name>
</gene>
<dbReference type="EMBL" id="JBHULC010000003">
    <property type="protein sequence ID" value="MFD2519577.1"/>
    <property type="molecule type" value="Genomic_DNA"/>
</dbReference>
<dbReference type="InterPro" id="IPR017871">
    <property type="entry name" value="ABC_transporter-like_CS"/>
</dbReference>
<keyword evidence="6" id="KW-1185">Reference proteome</keyword>
<organism evidence="5 6">
    <name type="scientific">Emticicia soli</name>
    <dbReference type="NCBI Taxonomy" id="2027878"/>
    <lineage>
        <taxon>Bacteria</taxon>
        <taxon>Pseudomonadati</taxon>
        <taxon>Bacteroidota</taxon>
        <taxon>Cytophagia</taxon>
        <taxon>Cytophagales</taxon>
        <taxon>Leadbetterellaceae</taxon>
        <taxon>Emticicia</taxon>
    </lineage>
</organism>
<dbReference type="PROSITE" id="PS00211">
    <property type="entry name" value="ABC_TRANSPORTER_1"/>
    <property type="match status" value="1"/>
</dbReference>
<dbReference type="InterPro" id="IPR051782">
    <property type="entry name" value="ABC_Transporter_VariousFunc"/>
</dbReference>
<dbReference type="InterPro" id="IPR003593">
    <property type="entry name" value="AAA+_ATPase"/>
</dbReference>
<protein>
    <submittedName>
        <fullName evidence="5">ATP-binding cassette domain-containing protein</fullName>
    </submittedName>
</protein>